<dbReference type="AlphaFoldDB" id="A0A0F9FQW3"/>
<dbReference type="EMBL" id="LAZR01029383">
    <property type="protein sequence ID" value="KKL59740.1"/>
    <property type="molecule type" value="Genomic_DNA"/>
</dbReference>
<accession>A0A0F9FQW3</accession>
<evidence type="ECO:0000313" key="1">
    <source>
        <dbReference type="EMBL" id="KKL59740.1"/>
    </source>
</evidence>
<gene>
    <name evidence="1" type="ORF">LCGC14_2212270</name>
</gene>
<name>A0A0F9FQW3_9ZZZZ</name>
<proteinExistence type="predicted"/>
<organism evidence="1">
    <name type="scientific">marine sediment metagenome</name>
    <dbReference type="NCBI Taxonomy" id="412755"/>
    <lineage>
        <taxon>unclassified sequences</taxon>
        <taxon>metagenomes</taxon>
        <taxon>ecological metagenomes</taxon>
    </lineage>
</organism>
<protein>
    <submittedName>
        <fullName evidence="1">Uncharacterized protein</fullName>
    </submittedName>
</protein>
<sequence>MTILTREQILSQKDFEIKTVPCPRLGGEVCIREFGATVKVALGDSVRNEDGSLAHDYIAKICAAAICDTKGNLLFTKEDIVALGEKCHRTTEFLCKEIQEFNSMGTDATEDEVKNSESEGT</sequence>
<reference evidence="1" key="1">
    <citation type="journal article" date="2015" name="Nature">
        <title>Complex archaea that bridge the gap between prokaryotes and eukaryotes.</title>
        <authorList>
            <person name="Spang A."/>
            <person name="Saw J.H."/>
            <person name="Jorgensen S.L."/>
            <person name="Zaremba-Niedzwiedzka K."/>
            <person name="Martijn J."/>
            <person name="Lind A.E."/>
            <person name="van Eijk R."/>
            <person name="Schleper C."/>
            <person name="Guy L."/>
            <person name="Ettema T.J."/>
        </authorList>
    </citation>
    <scope>NUCLEOTIDE SEQUENCE</scope>
</reference>
<comment type="caution">
    <text evidence="1">The sequence shown here is derived from an EMBL/GenBank/DDBJ whole genome shotgun (WGS) entry which is preliminary data.</text>
</comment>